<evidence type="ECO:0000313" key="1">
    <source>
        <dbReference type="EMBL" id="KAK3265946.1"/>
    </source>
</evidence>
<evidence type="ECO:0000313" key="2">
    <source>
        <dbReference type="Proteomes" id="UP001190700"/>
    </source>
</evidence>
<protein>
    <submittedName>
        <fullName evidence="1">Uncharacterized protein</fullName>
    </submittedName>
</protein>
<dbReference type="Proteomes" id="UP001190700">
    <property type="component" value="Unassembled WGS sequence"/>
</dbReference>
<proteinExistence type="predicted"/>
<reference evidence="1 2" key="1">
    <citation type="journal article" date="2015" name="Genome Biol. Evol.">
        <title>Comparative Genomics of a Bacterivorous Green Alga Reveals Evolutionary Causalities and Consequences of Phago-Mixotrophic Mode of Nutrition.</title>
        <authorList>
            <person name="Burns J.A."/>
            <person name="Paasch A."/>
            <person name="Narechania A."/>
            <person name="Kim E."/>
        </authorList>
    </citation>
    <scope>NUCLEOTIDE SEQUENCE [LARGE SCALE GENOMIC DNA]</scope>
    <source>
        <strain evidence="1 2">PLY_AMNH</strain>
    </source>
</reference>
<organism evidence="1 2">
    <name type="scientific">Cymbomonas tetramitiformis</name>
    <dbReference type="NCBI Taxonomy" id="36881"/>
    <lineage>
        <taxon>Eukaryota</taxon>
        <taxon>Viridiplantae</taxon>
        <taxon>Chlorophyta</taxon>
        <taxon>Pyramimonadophyceae</taxon>
        <taxon>Pyramimonadales</taxon>
        <taxon>Pyramimonadaceae</taxon>
        <taxon>Cymbomonas</taxon>
    </lineage>
</organism>
<name>A0AAE0FTV7_9CHLO</name>
<accession>A0AAE0FTV7</accession>
<gene>
    <name evidence="1" type="ORF">CYMTET_25404</name>
</gene>
<sequence>MRSRLREARVRVGLDGNPEPAIGMHIRHGDSCRRRKRLFHKRTQRKCFNFTMYMTWAEKMRKLYQVKRIFISTDDPSIAKGLCVSKAAVSLSLARRET</sequence>
<comment type="caution">
    <text evidence="1">The sequence shown here is derived from an EMBL/GenBank/DDBJ whole genome shotgun (WGS) entry which is preliminary data.</text>
</comment>
<dbReference type="Gene3D" id="3.40.50.11350">
    <property type="match status" value="1"/>
</dbReference>
<keyword evidence="2" id="KW-1185">Reference proteome</keyword>
<dbReference type="EMBL" id="LGRX02013568">
    <property type="protein sequence ID" value="KAK3265946.1"/>
    <property type="molecule type" value="Genomic_DNA"/>
</dbReference>
<dbReference type="AlphaFoldDB" id="A0AAE0FTV7"/>